<feature type="compositionally biased region" description="Basic and acidic residues" evidence="1">
    <location>
        <begin position="519"/>
        <end position="533"/>
    </location>
</feature>
<name>A0A2N9HCK9_FAGSY</name>
<feature type="region of interest" description="Disordered" evidence="1">
    <location>
        <begin position="129"/>
        <end position="155"/>
    </location>
</feature>
<feature type="compositionally biased region" description="Low complexity" evidence="1">
    <location>
        <begin position="328"/>
        <end position="341"/>
    </location>
</feature>
<feature type="compositionally biased region" description="Polar residues" evidence="1">
    <location>
        <begin position="142"/>
        <end position="151"/>
    </location>
</feature>
<organism evidence="3">
    <name type="scientific">Fagus sylvatica</name>
    <name type="common">Beechnut</name>
    <dbReference type="NCBI Taxonomy" id="28930"/>
    <lineage>
        <taxon>Eukaryota</taxon>
        <taxon>Viridiplantae</taxon>
        <taxon>Streptophyta</taxon>
        <taxon>Embryophyta</taxon>
        <taxon>Tracheophyta</taxon>
        <taxon>Spermatophyta</taxon>
        <taxon>Magnoliopsida</taxon>
        <taxon>eudicotyledons</taxon>
        <taxon>Gunneridae</taxon>
        <taxon>Pentapetalae</taxon>
        <taxon>rosids</taxon>
        <taxon>fabids</taxon>
        <taxon>Fagales</taxon>
        <taxon>Fagaceae</taxon>
        <taxon>Fagus</taxon>
    </lineage>
</organism>
<dbReference type="PROSITE" id="PS50878">
    <property type="entry name" value="RT_POL"/>
    <property type="match status" value="1"/>
</dbReference>
<feature type="region of interest" description="Disordered" evidence="1">
    <location>
        <begin position="243"/>
        <end position="341"/>
    </location>
</feature>
<gene>
    <name evidence="3" type="ORF">FSB_LOCUS37302</name>
</gene>
<dbReference type="SUPFAM" id="SSF56672">
    <property type="entry name" value="DNA/RNA polymerases"/>
    <property type="match status" value="1"/>
</dbReference>
<accession>A0A2N9HCK9</accession>
<protein>
    <recommendedName>
        <fullName evidence="2">Reverse transcriptase domain-containing protein</fullName>
    </recommendedName>
</protein>
<feature type="domain" description="Reverse transcriptase" evidence="2">
    <location>
        <begin position="956"/>
        <end position="1236"/>
    </location>
</feature>
<dbReference type="CDD" id="cd01650">
    <property type="entry name" value="RT_nLTR_like"/>
    <property type="match status" value="1"/>
</dbReference>
<dbReference type="EMBL" id="OIVN01003193">
    <property type="protein sequence ID" value="SPD09420.1"/>
    <property type="molecule type" value="Genomic_DNA"/>
</dbReference>
<evidence type="ECO:0000256" key="1">
    <source>
        <dbReference type="SAM" id="MobiDB-lite"/>
    </source>
</evidence>
<dbReference type="PANTHER" id="PTHR33116">
    <property type="entry name" value="REVERSE TRANSCRIPTASE ZINC-BINDING DOMAIN-CONTAINING PROTEIN-RELATED-RELATED"/>
    <property type="match status" value="1"/>
</dbReference>
<dbReference type="PANTHER" id="PTHR33116:SF78">
    <property type="entry name" value="OS12G0587133 PROTEIN"/>
    <property type="match status" value="1"/>
</dbReference>
<dbReference type="GO" id="GO:0004519">
    <property type="term" value="F:endonuclease activity"/>
    <property type="evidence" value="ECO:0007669"/>
    <property type="project" value="InterPro"/>
</dbReference>
<dbReference type="Pfam" id="PF13966">
    <property type="entry name" value="zf-RVT"/>
    <property type="match status" value="1"/>
</dbReference>
<dbReference type="InterPro" id="IPR005135">
    <property type="entry name" value="Endo/exonuclease/phosphatase"/>
</dbReference>
<dbReference type="InterPro" id="IPR000477">
    <property type="entry name" value="RT_dom"/>
</dbReference>
<dbReference type="SUPFAM" id="SSF56219">
    <property type="entry name" value="DNase I-like"/>
    <property type="match status" value="1"/>
</dbReference>
<evidence type="ECO:0000259" key="2">
    <source>
        <dbReference type="PROSITE" id="PS50878"/>
    </source>
</evidence>
<dbReference type="GO" id="GO:0006281">
    <property type="term" value="P:DNA repair"/>
    <property type="evidence" value="ECO:0007669"/>
    <property type="project" value="InterPro"/>
</dbReference>
<dbReference type="InterPro" id="IPR036691">
    <property type="entry name" value="Endo/exonu/phosph_ase_sf"/>
</dbReference>
<evidence type="ECO:0000313" key="3">
    <source>
        <dbReference type="EMBL" id="SPD09420.1"/>
    </source>
</evidence>
<dbReference type="Pfam" id="PF00078">
    <property type="entry name" value="RVT_1"/>
    <property type="match status" value="1"/>
</dbReference>
<dbReference type="InterPro" id="IPR020847">
    <property type="entry name" value="AP_endonuclease_F1_BS"/>
</dbReference>
<dbReference type="PROSITE" id="PS00726">
    <property type="entry name" value="AP_NUCLEASE_F1_1"/>
    <property type="match status" value="1"/>
</dbReference>
<reference evidence="3" key="1">
    <citation type="submission" date="2018-02" db="EMBL/GenBank/DDBJ databases">
        <authorList>
            <person name="Cohen D.B."/>
            <person name="Kent A.D."/>
        </authorList>
    </citation>
    <scope>NUCLEOTIDE SEQUENCE</scope>
</reference>
<dbReference type="Pfam" id="PF03372">
    <property type="entry name" value="Exo_endo_phos"/>
    <property type="match status" value="1"/>
</dbReference>
<proteinExistence type="predicted"/>
<dbReference type="Gene3D" id="3.60.10.10">
    <property type="entry name" value="Endonuclease/exonuclease/phosphatase"/>
    <property type="match status" value="1"/>
</dbReference>
<dbReference type="GO" id="GO:0003677">
    <property type="term" value="F:DNA binding"/>
    <property type="evidence" value="ECO:0007669"/>
    <property type="project" value="InterPro"/>
</dbReference>
<dbReference type="InterPro" id="IPR026960">
    <property type="entry name" value="RVT-Znf"/>
</dbReference>
<feature type="compositionally biased region" description="Basic and acidic residues" evidence="1">
    <location>
        <begin position="312"/>
        <end position="322"/>
    </location>
</feature>
<feature type="region of interest" description="Disordered" evidence="1">
    <location>
        <begin position="512"/>
        <end position="551"/>
    </location>
</feature>
<dbReference type="InterPro" id="IPR043502">
    <property type="entry name" value="DNA/RNA_pol_sf"/>
</dbReference>
<feature type="compositionally biased region" description="Polar residues" evidence="1">
    <location>
        <begin position="291"/>
        <end position="310"/>
    </location>
</feature>
<sequence>MSDSRFFHVESKSYEIARYVNELRIIERGQKHLSHVTMGLVTARWCHDILLEFATLPPDQNAFRSFREGNKVFVIQKQRNGKGRFASVTVLGDTKDKGSVIIPEGRGAGGWRGFSQEINGVLTPAVSALHHHRRQAPVPDGSGTQRRSNSNGDEKSFKEVVILGDQIPKISHANAVSAVDSRKGSIADSMELFLKVILQSGPNNKWVVQWAGVMDKPSGDPVIIQTQDPVDPKPANIGPSLTTNLAAKPNKPSLFTKPTSAAKPAFNHFHKPDPKPKHPKPTPKFVWRPRSGSQTTGLGETSGTHVSVQSEAPEHVSVHTEASESQFSESQTSDEQLSDSDLSLAPVSQLPTITEVFQEIGAVAKSWGSSSDWFIDLRDGRRVRLPMDLNNPVADPDAEITKKIIQWVSAHRDNFDVGSAEDGSSWGSQGLEDGSEVSWMESESAIIDIGKGESSYLAVVNSGESSEHLMTVSQVEDVEDPGAIVVIDGGEVGGSEELVPLMVEPLAVAGPQDIGHASGEVDKGSGRTPSERVLRRHQQKKDELLSTRRSSSSGRKYCRELKGLVSSINYEAKASREAKGKDKPDIICLQETKLELITKAIVRSLWRCHHVDWMFLGSNGASGGILLMWDKRLVEKIEDAVGSFSVSCKFKNVADQNVWMYSGVYGPNVDRERGLLWDELAGIRSWWGVPWVVGGDFNVVRFPSERVWKCSKGRRPFRFENMWLKADGFLERVRDWWGSYQFTGTPSFVFAHKLKALKGDLKKWNVDEFGHVTMKKNMMMADLRELDVVEESRPLSVEEKCKKETTSVELDKLILVEEICWRQKSRALWLQEGDKNSKFFHRLANSHRNANSIAKLNINGILSSDQDEIRDHIASFYEHLYMETGYSRPLLDGMQFSAISGEDAKWLERPFDEEEIAGVVQGFNGDKAPGPDSFSLAFFQKCWSVVQGEVLAVCQEFHEHCYFERSLNATFVSLIPKKHGADEIKDFRPISLVGGIYKIIAKMLAVRLSVVLGKIISPSQNAFVKGRQILDSVLIANECLDSRLKAEEPGVICKLDLEKAYDRVNWEFLLYLLQRCGFSAKWRRWISFCISSVRFSILINGSPCGFFQSSRGIRQGDPLSPLLFVIIMEALSRMIDKASGAGLLTGFSVGGESSDSLRISHLLFADDTLIFCEASPDNLIYLRAILTWFEAASRLRVNLGKSELAPVGEVPHLEVLAEILGCKTLVFPMQYLGLPLGAHFKVQSIWNPIVEKLERRLAGWKRMYLSKGGRLTLIKSTLSNLPTYYLSLFPIPAAVAKRIETIQRNFLWGDSEEVIKFHLVNWDLICTPFSNGGLNIRSLRRFNEALLGKWLWRFGVEREALWRQVVMVKYGALEGGWASKCPLGLMGPLKSAYPELYRIARAKGAFVADNFQCRGNSLHWEVTFSRLAQDWELESFSSFLELLYSFTGIGSGEDKVCWKPSQSKNFQVKSYYKSLTTYGKDCFPWKSIWKAKVPPRVAFFSWTAALGRILTAENLRRRRVIIISWCCMCKVNGESVDHLLLHCAYAKELWDLVFAMFGIAWVMPATVRDLFDCWLGKMGKDPIHVIWRAVPHCLMWCLWRERNLRTFEGCEKHVADLKLLFLRTLFEWMGSTRLCGSSSFLEFIDSCCF</sequence>